<protein>
    <recommendedName>
        <fullName evidence="1">Right handed beta helix domain-containing protein</fullName>
    </recommendedName>
</protein>
<organism evidence="2">
    <name type="scientific">marine sediment metagenome</name>
    <dbReference type="NCBI Taxonomy" id="412755"/>
    <lineage>
        <taxon>unclassified sequences</taxon>
        <taxon>metagenomes</taxon>
        <taxon>ecological metagenomes</taxon>
    </lineage>
</organism>
<evidence type="ECO:0000313" key="2">
    <source>
        <dbReference type="EMBL" id="GAJ13185.1"/>
    </source>
</evidence>
<comment type="caution">
    <text evidence="2">The sequence shown here is derived from an EMBL/GenBank/DDBJ whole genome shotgun (WGS) entry which is preliminary data.</text>
</comment>
<dbReference type="InterPro" id="IPR012334">
    <property type="entry name" value="Pectin_lyas_fold"/>
</dbReference>
<reference evidence="2" key="1">
    <citation type="journal article" date="2014" name="Front. Microbiol.">
        <title>High frequency of phylogenetically diverse reductive dehalogenase-homologous genes in deep subseafloor sedimentary metagenomes.</title>
        <authorList>
            <person name="Kawai M."/>
            <person name="Futagami T."/>
            <person name="Toyoda A."/>
            <person name="Takaki Y."/>
            <person name="Nishi S."/>
            <person name="Hori S."/>
            <person name="Arai W."/>
            <person name="Tsubouchi T."/>
            <person name="Morono Y."/>
            <person name="Uchiyama I."/>
            <person name="Ito T."/>
            <person name="Fujiyama A."/>
            <person name="Inagaki F."/>
            <person name="Takami H."/>
        </authorList>
    </citation>
    <scope>NUCLEOTIDE SEQUENCE</scope>
    <source>
        <strain evidence="2">Expedition CK06-06</strain>
    </source>
</reference>
<feature type="non-terminal residue" evidence="2">
    <location>
        <position position="1"/>
    </location>
</feature>
<evidence type="ECO:0000259" key="1">
    <source>
        <dbReference type="Pfam" id="PF13229"/>
    </source>
</evidence>
<sequence>DWNIISDNQCLNSTNADGIYVSTDANDNLITDNLCLDNGNYGINIVHSTCDRNVLENNRFNGNGAGTINDSGTDTEIRLTMAQMNRLYGVTPTAAIWDLDPSSLERCGDGTWDASTGIGNRDVGAWATVGTLTWDMTLNYSVAINMKILVGNDIGGGGDCIIYLDVSYDNTNWIRYGHINLQLYMQSLANVNSTILLSGFVEGRYVRITWASGGGAGVYFGAVYEVQAIDEGV</sequence>
<dbReference type="Pfam" id="PF13229">
    <property type="entry name" value="Beta_helix"/>
    <property type="match status" value="1"/>
</dbReference>
<accession>X1VTB9</accession>
<dbReference type="AlphaFoldDB" id="X1VTB9"/>
<dbReference type="Gene3D" id="2.160.20.10">
    <property type="entry name" value="Single-stranded right-handed beta-helix, Pectin lyase-like"/>
    <property type="match status" value="1"/>
</dbReference>
<feature type="domain" description="Right handed beta helix" evidence="1">
    <location>
        <begin position="3"/>
        <end position="77"/>
    </location>
</feature>
<dbReference type="NCBIfam" id="TIGR03804">
    <property type="entry name" value="para_beta_helix"/>
    <property type="match status" value="1"/>
</dbReference>
<dbReference type="SUPFAM" id="SSF51126">
    <property type="entry name" value="Pectin lyase-like"/>
    <property type="match status" value="1"/>
</dbReference>
<proteinExistence type="predicted"/>
<dbReference type="EMBL" id="BARW01025856">
    <property type="protein sequence ID" value="GAJ13185.1"/>
    <property type="molecule type" value="Genomic_DNA"/>
</dbReference>
<dbReference type="InterPro" id="IPR022441">
    <property type="entry name" value="Para_beta_helix_rpt-2"/>
</dbReference>
<gene>
    <name evidence="2" type="ORF">S12H4_42283</name>
</gene>
<dbReference type="InterPro" id="IPR011050">
    <property type="entry name" value="Pectin_lyase_fold/virulence"/>
</dbReference>
<dbReference type="InterPro" id="IPR039448">
    <property type="entry name" value="Beta_helix"/>
</dbReference>
<name>X1VTB9_9ZZZZ</name>